<dbReference type="EMBL" id="CAJEWN010000105">
    <property type="protein sequence ID" value="CAD2164726.1"/>
    <property type="molecule type" value="Genomic_DNA"/>
</dbReference>
<feature type="chain" id="PRO_5027706395" evidence="1">
    <location>
        <begin position="26"/>
        <end position="123"/>
    </location>
</feature>
<evidence type="ECO:0000256" key="1">
    <source>
        <dbReference type="SAM" id="SignalP"/>
    </source>
</evidence>
<keyword evidence="1" id="KW-0732">Signal</keyword>
<name>A0A6V7UTW4_MELEN</name>
<comment type="caution">
    <text evidence="2">The sequence shown here is derived from an EMBL/GenBank/DDBJ whole genome shotgun (WGS) entry which is preliminary data.</text>
</comment>
<evidence type="ECO:0000313" key="3">
    <source>
        <dbReference type="Proteomes" id="UP000580250"/>
    </source>
</evidence>
<evidence type="ECO:0000313" key="2">
    <source>
        <dbReference type="EMBL" id="CAD2164726.1"/>
    </source>
</evidence>
<reference evidence="2 3" key="1">
    <citation type="submission" date="2020-08" db="EMBL/GenBank/DDBJ databases">
        <authorList>
            <person name="Koutsovoulos G."/>
            <person name="Danchin GJ E."/>
        </authorList>
    </citation>
    <scope>NUCLEOTIDE SEQUENCE [LARGE SCALE GENOMIC DNA]</scope>
</reference>
<dbReference type="AlphaFoldDB" id="A0A6V7UTW4"/>
<sequence>MLITKLNKLIFILFLFLLKPYSLNSIQCYSGNHFSIVECPSLYCIKQSLGLDTVRYCDGTGVSSICTTYRTIDQCQNVPNLGHICCCSDQLCNSANIPSIKKALIFTIFGLWIMNIIKNKLLI</sequence>
<gene>
    <name evidence="2" type="ORF">MENT_LOCUS16728</name>
</gene>
<dbReference type="OrthoDB" id="5842261at2759"/>
<proteinExistence type="predicted"/>
<organism evidence="2 3">
    <name type="scientific">Meloidogyne enterolobii</name>
    <name type="common">Root-knot nematode worm</name>
    <name type="synonym">Meloidogyne mayaguensis</name>
    <dbReference type="NCBI Taxonomy" id="390850"/>
    <lineage>
        <taxon>Eukaryota</taxon>
        <taxon>Metazoa</taxon>
        <taxon>Ecdysozoa</taxon>
        <taxon>Nematoda</taxon>
        <taxon>Chromadorea</taxon>
        <taxon>Rhabditida</taxon>
        <taxon>Tylenchina</taxon>
        <taxon>Tylenchomorpha</taxon>
        <taxon>Tylenchoidea</taxon>
        <taxon>Meloidogynidae</taxon>
        <taxon>Meloidogyninae</taxon>
        <taxon>Meloidogyne</taxon>
    </lineage>
</organism>
<accession>A0A6V7UTW4</accession>
<dbReference type="Proteomes" id="UP000580250">
    <property type="component" value="Unassembled WGS sequence"/>
</dbReference>
<protein>
    <submittedName>
        <fullName evidence="2">Uncharacterized protein</fullName>
    </submittedName>
</protein>
<feature type="signal peptide" evidence="1">
    <location>
        <begin position="1"/>
        <end position="25"/>
    </location>
</feature>